<proteinExistence type="predicted"/>
<feature type="signal peptide" evidence="1">
    <location>
        <begin position="1"/>
        <end position="27"/>
    </location>
</feature>
<keyword evidence="3" id="KW-1185">Reference proteome</keyword>
<dbReference type="RefSeq" id="WP_184608149.1">
    <property type="nucleotide sequence ID" value="NZ_BOOS01000066.1"/>
</dbReference>
<keyword evidence="1" id="KW-0732">Signal</keyword>
<evidence type="ECO:0000313" key="3">
    <source>
        <dbReference type="Proteomes" id="UP000588112"/>
    </source>
</evidence>
<dbReference type="AlphaFoldDB" id="A0A7W8YZU6"/>
<evidence type="ECO:0000313" key="2">
    <source>
        <dbReference type="EMBL" id="MBB5624841.1"/>
    </source>
</evidence>
<organism evidence="2 3">
    <name type="scientific">Sphaerisporangium krabiense</name>
    <dbReference type="NCBI Taxonomy" id="763782"/>
    <lineage>
        <taxon>Bacteria</taxon>
        <taxon>Bacillati</taxon>
        <taxon>Actinomycetota</taxon>
        <taxon>Actinomycetes</taxon>
        <taxon>Streptosporangiales</taxon>
        <taxon>Streptosporangiaceae</taxon>
        <taxon>Sphaerisporangium</taxon>
    </lineage>
</organism>
<evidence type="ECO:0008006" key="4">
    <source>
        <dbReference type="Google" id="ProtNLM"/>
    </source>
</evidence>
<dbReference type="Gene3D" id="2.50.20.20">
    <property type="match status" value="1"/>
</dbReference>
<feature type="chain" id="PRO_5030579020" description="Lipoprotein" evidence="1">
    <location>
        <begin position="28"/>
        <end position="286"/>
    </location>
</feature>
<dbReference type="Proteomes" id="UP000588112">
    <property type="component" value="Unassembled WGS sequence"/>
</dbReference>
<name>A0A7W8YZU6_9ACTN</name>
<gene>
    <name evidence="2" type="ORF">BJ981_000540</name>
</gene>
<reference evidence="2 3" key="1">
    <citation type="submission" date="2020-08" db="EMBL/GenBank/DDBJ databases">
        <title>Sequencing the genomes of 1000 actinobacteria strains.</title>
        <authorList>
            <person name="Klenk H.-P."/>
        </authorList>
    </citation>
    <scope>NUCLEOTIDE SEQUENCE [LARGE SCALE GENOMIC DNA]</scope>
    <source>
        <strain evidence="2 3">DSM 45790</strain>
    </source>
</reference>
<dbReference type="EMBL" id="JACHBR010000001">
    <property type="protein sequence ID" value="MBB5624841.1"/>
    <property type="molecule type" value="Genomic_DNA"/>
</dbReference>
<comment type="caution">
    <text evidence="2">The sequence shown here is derived from an EMBL/GenBank/DDBJ whole genome shotgun (WGS) entry which is preliminary data.</text>
</comment>
<accession>A0A7W8YZU6</accession>
<evidence type="ECO:0000256" key="1">
    <source>
        <dbReference type="SAM" id="SignalP"/>
    </source>
</evidence>
<protein>
    <recommendedName>
        <fullName evidence="4">Lipoprotein</fullName>
    </recommendedName>
</protein>
<sequence length="286" mass="30498">MRRLIALTATALVAPALALAASATAHAAPKPATTSPLDALRQQLAKRTTVRIDERTDLRLGRAALRYRETGVVRFGTSGPDASDTKVRVSNGKETQSGRLIAIGGKVYYKSSPFDEALPAGKTWVRTPGLPRNPLLLDVLQPQTLKALITHTKSRTPGGVVGGTRTTLLRGSITLGELAKAAPSGTIPVLLDDKEKDTALPWKLWVGGDQLPRRFASDLALGQKSSLAGLRVVVDARYTAWGGKVTIQAPPADQVIDMKDLNDDEDLPEARPDLITTITGRAARHG</sequence>